<dbReference type="Pfam" id="PF02108">
    <property type="entry name" value="FliH"/>
    <property type="match status" value="1"/>
</dbReference>
<evidence type="ECO:0000313" key="11">
    <source>
        <dbReference type="EMBL" id="SSW95495.1"/>
    </source>
</evidence>
<dbReference type="GO" id="GO:0015031">
    <property type="term" value="P:protein transport"/>
    <property type="evidence" value="ECO:0007669"/>
    <property type="project" value="UniProtKB-KW"/>
</dbReference>
<keyword evidence="7" id="KW-1005">Bacterial flagellum biogenesis</keyword>
<feature type="domain" description="Flagellar assembly protein FliH/Type III secretion system HrpE" evidence="10">
    <location>
        <begin position="118"/>
        <end position="199"/>
    </location>
</feature>
<keyword evidence="5" id="KW-0813">Transport</keyword>
<reference evidence="11" key="1">
    <citation type="submission" date="2018-04" db="EMBL/GenBank/DDBJ databases">
        <authorList>
            <person name="Go L.Y."/>
            <person name="Mitchell J.A."/>
        </authorList>
    </citation>
    <scope>NUCLEOTIDE SEQUENCE</scope>
    <source>
        <strain evidence="11">ARTV</strain>
    </source>
</reference>
<gene>
    <name evidence="11" type="primary">fliH</name>
    <name evidence="11" type="ORF">ARTV_1439</name>
</gene>
<evidence type="ECO:0000259" key="10">
    <source>
        <dbReference type="Pfam" id="PF02108"/>
    </source>
</evidence>
<comment type="subcellular location">
    <subcellularLocation>
        <location evidence="2">Cytoplasm</location>
    </subcellularLocation>
</comment>
<dbReference type="GO" id="GO:0044781">
    <property type="term" value="P:bacterial-type flagellum organization"/>
    <property type="evidence" value="ECO:0007669"/>
    <property type="project" value="UniProtKB-KW"/>
</dbReference>
<keyword evidence="11" id="KW-0969">Cilium</keyword>
<dbReference type="GO" id="GO:0005829">
    <property type="term" value="C:cytosol"/>
    <property type="evidence" value="ECO:0007669"/>
    <property type="project" value="TreeGrafter"/>
</dbReference>
<dbReference type="InterPro" id="IPR051472">
    <property type="entry name" value="T3SS_Stator/FliH"/>
</dbReference>
<comment type="function">
    <text evidence="1">Needed for flagellar regrowth and assembly.</text>
</comment>
<dbReference type="GO" id="GO:0003774">
    <property type="term" value="F:cytoskeletal motor activity"/>
    <property type="evidence" value="ECO:0007669"/>
    <property type="project" value="InterPro"/>
</dbReference>
<dbReference type="PANTHER" id="PTHR34982">
    <property type="entry name" value="YOP PROTEINS TRANSLOCATION PROTEIN L"/>
    <property type="match status" value="1"/>
</dbReference>
<evidence type="ECO:0000256" key="5">
    <source>
        <dbReference type="ARBA" id="ARBA00022448"/>
    </source>
</evidence>
<dbReference type="PRINTS" id="PR01003">
    <property type="entry name" value="FLGFLIH"/>
</dbReference>
<dbReference type="InterPro" id="IPR000563">
    <property type="entry name" value="Flag_FliH"/>
</dbReference>
<keyword evidence="6" id="KW-0963">Cytoplasm</keyword>
<name>A0A3B0LYA6_9GAMM</name>
<keyword evidence="9" id="KW-1006">Bacterial flagellum protein export</keyword>
<keyword evidence="11" id="KW-0966">Cell projection</keyword>
<evidence type="ECO:0000256" key="8">
    <source>
        <dbReference type="ARBA" id="ARBA00022927"/>
    </source>
</evidence>
<evidence type="ECO:0000256" key="1">
    <source>
        <dbReference type="ARBA" id="ARBA00003041"/>
    </source>
</evidence>
<proteinExistence type="inferred from homology"/>
<dbReference type="AlphaFoldDB" id="A0A3B0LYA6"/>
<dbReference type="GO" id="GO:0071973">
    <property type="term" value="P:bacterial-type flagellum-dependent cell motility"/>
    <property type="evidence" value="ECO:0007669"/>
    <property type="project" value="InterPro"/>
</dbReference>
<evidence type="ECO:0000256" key="9">
    <source>
        <dbReference type="ARBA" id="ARBA00023225"/>
    </source>
</evidence>
<keyword evidence="8" id="KW-0653">Protein transport</keyword>
<comment type="similarity">
    <text evidence="3">Belongs to the FliH family.</text>
</comment>
<dbReference type="PANTHER" id="PTHR34982:SF1">
    <property type="entry name" value="FLAGELLAR ASSEMBLY PROTEIN FLIH"/>
    <property type="match status" value="1"/>
</dbReference>
<protein>
    <recommendedName>
        <fullName evidence="4">Flagellar assembly protein FliH</fullName>
    </recommendedName>
</protein>
<dbReference type="InterPro" id="IPR018035">
    <property type="entry name" value="Flagellar_FliH/T3SS_HrpE"/>
</dbReference>
<evidence type="ECO:0000256" key="7">
    <source>
        <dbReference type="ARBA" id="ARBA00022795"/>
    </source>
</evidence>
<organism evidence="11">
    <name type="scientific">Arsenophonus endosymbiont of Trialeurodes vaporariorum</name>
    <dbReference type="NCBI Taxonomy" id="235567"/>
    <lineage>
        <taxon>Bacteria</taxon>
        <taxon>Pseudomonadati</taxon>
        <taxon>Pseudomonadota</taxon>
        <taxon>Gammaproteobacteria</taxon>
        <taxon>Enterobacterales</taxon>
        <taxon>Morganellaceae</taxon>
        <taxon>Arsenophonus</taxon>
    </lineage>
</organism>
<accession>A0A3B0LYA6</accession>
<evidence type="ECO:0000256" key="3">
    <source>
        <dbReference type="ARBA" id="ARBA00006602"/>
    </source>
</evidence>
<evidence type="ECO:0000256" key="6">
    <source>
        <dbReference type="ARBA" id="ARBA00022490"/>
    </source>
</evidence>
<evidence type="ECO:0000256" key="4">
    <source>
        <dbReference type="ARBA" id="ARBA00016507"/>
    </source>
</evidence>
<keyword evidence="11" id="KW-0282">Flagellum</keyword>
<dbReference type="GO" id="GO:0009288">
    <property type="term" value="C:bacterial-type flagellum"/>
    <property type="evidence" value="ECO:0007669"/>
    <property type="project" value="InterPro"/>
</dbReference>
<sequence length="202" mass="22490">MVVMIVMSKKSQSRWQPWLPDEITIWSNLNPVINRLQEENDNSSVEDNEKDVLNKINQLDELKAQAKEIGYQEGLSAGHQAGLVKSQQEGYQIGYQQGLTEGHQAATNEVKKEMVAITQQWQALIIEFRHCLEGLDSIIASRLMQIALQAAQLLGQPAVCDGSALLNQISHFLQQDPLLSGTRQLHVNPADLALIESQLVIA</sequence>
<dbReference type="EMBL" id="UFQR01000005">
    <property type="protein sequence ID" value="SSW95495.1"/>
    <property type="molecule type" value="Genomic_DNA"/>
</dbReference>
<evidence type="ECO:0000256" key="2">
    <source>
        <dbReference type="ARBA" id="ARBA00004496"/>
    </source>
</evidence>